<dbReference type="GO" id="GO:0005874">
    <property type="term" value="C:microtubule"/>
    <property type="evidence" value="ECO:0007669"/>
    <property type="project" value="UniProtKB-KW"/>
</dbReference>
<dbReference type="PROSITE" id="PS50067">
    <property type="entry name" value="KINESIN_MOTOR_2"/>
    <property type="match status" value="1"/>
</dbReference>
<evidence type="ECO:0000256" key="2">
    <source>
        <dbReference type="ARBA" id="ARBA00022840"/>
    </source>
</evidence>
<evidence type="ECO:0000256" key="4">
    <source>
        <dbReference type="RuleBase" id="RU000394"/>
    </source>
</evidence>
<dbReference type="PROSITE" id="PS00411">
    <property type="entry name" value="KINESIN_MOTOR_1"/>
    <property type="match status" value="1"/>
</dbReference>
<dbReference type="GO" id="GO:0005871">
    <property type="term" value="C:kinesin complex"/>
    <property type="evidence" value="ECO:0007669"/>
    <property type="project" value="TreeGrafter"/>
</dbReference>
<feature type="binding site" evidence="3">
    <location>
        <begin position="94"/>
        <end position="101"/>
    </location>
    <ligand>
        <name>ATP</name>
        <dbReference type="ChEBI" id="CHEBI:30616"/>
    </ligand>
</feature>
<name>A0A0A1TEI6_9HYPO</name>
<reference evidence="6 7" key="1">
    <citation type="journal article" date="2015" name="Genome Announc.">
        <title>Draft Genome Sequence and Gene Annotation of the Entomopathogenic Fungus Verticillium hemipterigenum.</title>
        <authorList>
            <person name="Horn F."/>
            <person name="Habel A."/>
            <person name="Scharf D.H."/>
            <person name="Dworschak J."/>
            <person name="Brakhage A.A."/>
            <person name="Guthke R."/>
            <person name="Hertweck C."/>
            <person name="Linde J."/>
        </authorList>
    </citation>
    <scope>NUCLEOTIDE SEQUENCE [LARGE SCALE GENOMIC DNA]</scope>
</reference>
<accession>A0A0A1TEI6</accession>
<dbReference type="SMART" id="SM00129">
    <property type="entry name" value="KISc"/>
    <property type="match status" value="1"/>
</dbReference>
<keyword evidence="3 4" id="KW-0505">Motor protein</keyword>
<dbReference type="GO" id="GO:0003777">
    <property type="term" value="F:microtubule motor activity"/>
    <property type="evidence" value="ECO:0007669"/>
    <property type="project" value="InterPro"/>
</dbReference>
<dbReference type="Proteomes" id="UP000039046">
    <property type="component" value="Unassembled WGS sequence"/>
</dbReference>
<dbReference type="Pfam" id="PF00225">
    <property type="entry name" value="Kinesin"/>
    <property type="match status" value="2"/>
</dbReference>
<dbReference type="EMBL" id="CDHN01000005">
    <property type="protein sequence ID" value="CEJ93154.1"/>
    <property type="molecule type" value="Genomic_DNA"/>
</dbReference>
<dbReference type="GO" id="GO:0007018">
    <property type="term" value="P:microtubule-based movement"/>
    <property type="evidence" value="ECO:0007669"/>
    <property type="project" value="InterPro"/>
</dbReference>
<keyword evidence="1 3" id="KW-0547">Nucleotide-binding</keyword>
<dbReference type="InterPro" id="IPR019821">
    <property type="entry name" value="Kinesin_motor_CS"/>
</dbReference>
<dbReference type="GO" id="GO:0005819">
    <property type="term" value="C:spindle"/>
    <property type="evidence" value="ECO:0007669"/>
    <property type="project" value="TreeGrafter"/>
</dbReference>
<dbReference type="PANTHER" id="PTHR24115">
    <property type="entry name" value="KINESIN-RELATED"/>
    <property type="match status" value="1"/>
</dbReference>
<proteinExistence type="inferred from homology"/>
<dbReference type="GO" id="GO:0016887">
    <property type="term" value="F:ATP hydrolysis activity"/>
    <property type="evidence" value="ECO:0007669"/>
    <property type="project" value="TreeGrafter"/>
</dbReference>
<evidence type="ECO:0000256" key="1">
    <source>
        <dbReference type="ARBA" id="ARBA00022741"/>
    </source>
</evidence>
<dbReference type="GO" id="GO:0005524">
    <property type="term" value="F:ATP binding"/>
    <property type="evidence" value="ECO:0007669"/>
    <property type="project" value="UniProtKB-UniRule"/>
</dbReference>
<keyword evidence="2 3" id="KW-0067">ATP-binding</keyword>
<dbReference type="SUPFAM" id="SSF52540">
    <property type="entry name" value="P-loop containing nucleoside triphosphate hydrolases"/>
    <property type="match status" value="1"/>
</dbReference>
<keyword evidence="7" id="KW-1185">Reference proteome</keyword>
<keyword evidence="4" id="KW-0493">Microtubule</keyword>
<evidence type="ECO:0000256" key="3">
    <source>
        <dbReference type="PROSITE-ProRule" id="PRU00283"/>
    </source>
</evidence>
<dbReference type="GO" id="GO:0008017">
    <property type="term" value="F:microtubule binding"/>
    <property type="evidence" value="ECO:0007669"/>
    <property type="project" value="InterPro"/>
</dbReference>
<gene>
    <name evidence="6" type="ORF">VHEMI08764</name>
</gene>
<sequence length="434" mass="48176">MNVFVRWRSRIRAETKDDCIDHHIVPAEQTSSIPRHAVVLNRKSTPQDKPWKSPFAFHTILNESDTNEAAYGTIVQPLISGVMAGGCCSFFAYGHSGSGKTHTVIGSRQELKSDLGLCMASAREMFDQITQQHEPLAVGLAAFELRQKAAFDLLNNGKKCHIREGSDEKVHIRGETECLPGGQVRVQPIVKRPCWTYEEFCTVLLEAVANRAVGSSSVHDESSRTHLVLELEIINQSLIDARAELINRESELVPVGKRAIDITVEEQTKSVFKDANGIYKPRPGFKMDMARINAAEAEKALFEDRVKEAEAAVSAVYAKYSTSLGGRMVFVDLAGSEYQQDSASSKNRQTAAERVESRRINTDLLALKEVMRAWSTRQARVPYRSSPLTMVLRETFRDTKGRNSNMVVTVSPTKVHYASTLNSLKYGSLVGTVA</sequence>
<dbReference type="HOGENOM" id="CLU_050084_0_0_1"/>
<evidence type="ECO:0000313" key="7">
    <source>
        <dbReference type="Proteomes" id="UP000039046"/>
    </source>
</evidence>
<feature type="domain" description="Kinesin motor" evidence="5">
    <location>
        <begin position="1"/>
        <end position="433"/>
    </location>
</feature>
<evidence type="ECO:0000259" key="5">
    <source>
        <dbReference type="PROSITE" id="PS50067"/>
    </source>
</evidence>
<dbReference type="OrthoDB" id="3176171at2759"/>
<evidence type="ECO:0000313" key="6">
    <source>
        <dbReference type="EMBL" id="CEJ93154.1"/>
    </source>
</evidence>
<dbReference type="InterPro" id="IPR001752">
    <property type="entry name" value="Kinesin_motor_dom"/>
</dbReference>
<dbReference type="PRINTS" id="PR00380">
    <property type="entry name" value="KINESINHEAVY"/>
</dbReference>
<protein>
    <recommendedName>
        <fullName evidence="4">Kinesin-like protein</fullName>
    </recommendedName>
</protein>
<dbReference type="Gene3D" id="3.40.850.10">
    <property type="entry name" value="Kinesin motor domain"/>
    <property type="match status" value="1"/>
</dbReference>
<dbReference type="AlphaFoldDB" id="A0A0A1TEI6"/>
<comment type="similarity">
    <text evidence="3 4">Belongs to the TRAFAC class myosin-kinesin ATPase superfamily. Kinesin family.</text>
</comment>
<dbReference type="PANTHER" id="PTHR24115:SF0">
    <property type="entry name" value="FI21273P1-RELATED"/>
    <property type="match status" value="1"/>
</dbReference>
<dbReference type="InterPro" id="IPR036961">
    <property type="entry name" value="Kinesin_motor_dom_sf"/>
</dbReference>
<dbReference type="InterPro" id="IPR027640">
    <property type="entry name" value="Kinesin-like_fam"/>
</dbReference>
<dbReference type="InterPro" id="IPR027417">
    <property type="entry name" value="P-loop_NTPase"/>
</dbReference>
<organism evidence="6 7">
    <name type="scientific">[Torrubiella] hemipterigena</name>
    <dbReference type="NCBI Taxonomy" id="1531966"/>
    <lineage>
        <taxon>Eukaryota</taxon>
        <taxon>Fungi</taxon>
        <taxon>Dikarya</taxon>
        <taxon>Ascomycota</taxon>
        <taxon>Pezizomycotina</taxon>
        <taxon>Sordariomycetes</taxon>
        <taxon>Hypocreomycetidae</taxon>
        <taxon>Hypocreales</taxon>
        <taxon>Clavicipitaceae</taxon>
        <taxon>Clavicipitaceae incertae sedis</taxon>
        <taxon>'Torrubiella' clade</taxon>
    </lineage>
</organism>
<dbReference type="STRING" id="1531966.A0A0A1TEI6"/>